<dbReference type="EMBL" id="NEVK01000003">
    <property type="protein sequence ID" value="OZI24686.1"/>
    <property type="molecule type" value="Genomic_DNA"/>
</dbReference>
<reference evidence="3" key="1">
    <citation type="submission" date="2017-05" db="EMBL/GenBank/DDBJ databases">
        <title>Complete and WGS of Bordetella genogroups.</title>
        <authorList>
            <person name="Spilker T."/>
            <person name="Lipuma J."/>
        </authorList>
    </citation>
    <scope>NUCLEOTIDE SEQUENCE [LARGE SCALE GENOMIC DNA]</scope>
    <source>
        <strain evidence="3">AU18089</strain>
    </source>
</reference>
<dbReference type="RefSeq" id="WP_026638391.1">
    <property type="nucleotide sequence ID" value="NZ_NEVI01000005.1"/>
</dbReference>
<evidence type="ECO:0000256" key="1">
    <source>
        <dbReference type="SAM" id="Phobius"/>
    </source>
</evidence>
<accession>A0A261RI26</accession>
<name>A0A261RI26_9BORD</name>
<keyword evidence="3" id="KW-1185">Reference proteome</keyword>
<proteinExistence type="predicted"/>
<evidence type="ECO:0000313" key="2">
    <source>
        <dbReference type="EMBL" id="OZI24686.1"/>
    </source>
</evidence>
<feature type="transmembrane region" description="Helical" evidence="1">
    <location>
        <begin position="9"/>
        <end position="29"/>
    </location>
</feature>
<dbReference type="Pfam" id="PF10861">
    <property type="entry name" value="DUF2784"/>
    <property type="match status" value="1"/>
</dbReference>
<dbReference type="InterPro" id="IPR021218">
    <property type="entry name" value="DUF2784"/>
</dbReference>
<keyword evidence="1" id="KW-1133">Transmembrane helix</keyword>
<keyword evidence="1" id="KW-0472">Membrane</keyword>
<organism evidence="2 3">
    <name type="scientific">Bordetella genomosp. 7</name>
    <dbReference type="NCBI Taxonomy" id="1416805"/>
    <lineage>
        <taxon>Bacteria</taxon>
        <taxon>Pseudomonadati</taxon>
        <taxon>Pseudomonadota</taxon>
        <taxon>Betaproteobacteria</taxon>
        <taxon>Burkholderiales</taxon>
        <taxon>Alcaligenaceae</taxon>
        <taxon>Bordetella</taxon>
    </lineage>
</organism>
<evidence type="ECO:0008006" key="4">
    <source>
        <dbReference type="Google" id="ProtNLM"/>
    </source>
</evidence>
<sequence>MIYRVLADIVLLVHGAFILFAALGGLLVLGNRWWLPWHLLALAWGTAVMALGWICPLTPLENALRRMAGQQGYSGGFIEHYVLGLIYPDGLTRPLQIALAAALVAVNLIVYAIVYARR</sequence>
<protein>
    <recommendedName>
        <fullName evidence="4">DUF2784 domain-containing protein</fullName>
    </recommendedName>
</protein>
<dbReference type="Proteomes" id="UP000216947">
    <property type="component" value="Unassembled WGS sequence"/>
</dbReference>
<feature type="transmembrane region" description="Helical" evidence="1">
    <location>
        <begin position="94"/>
        <end position="116"/>
    </location>
</feature>
<dbReference type="AlphaFoldDB" id="A0A261RI26"/>
<keyword evidence="1" id="KW-0812">Transmembrane</keyword>
<dbReference type="OrthoDB" id="370375at2"/>
<comment type="caution">
    <text evidence="2">The sequence shown here is derived from an EMBL/GenBank/DDBJ whole genome shotgun (WGS) entry which is preliminary data.</text>
</comment>
<evidence type="ECO:0000313" key="3">
    <source>
        <dbReference type="Proteomes" id="UP000216947"/>
    </source>
</evidence>
<gene>
    <name evidence="2" type="ORF">CAL19_04070</name>
</gene>
<feature type="transmembrane region" description="Helical" evidence="1">
    <location>
        <begin position="35"/>
        <end position="60"/>
    </location>
</feature>